<dbReference type="InterPro" id="IPR041577">
    <property type="entry name" value="RT_RNaseH_2"/>
</dbReference>
<dbReference type="InterPro" id="IPR001878">
    <property type="entry name" value="Znf_CCHC"/>
</dbReference>
<dbReference type="Gene3D" id="3.30.420.10">
    <property type="entry name" value="Ribonuclease H-like superfamily/Ribonuclease H"/>
    <property type="match status" value="1"/>
</dbReference>
<dbReference type="GO" id="GO:0015074">
    <property type="term" value="P:DNA integration"/>
    <property type="evidence" value="ECO:0007669"/>
    <property type="project" value="InterPro"/>
</dbReference>
<keyword evidence="1" id="KW-0645">Protease</keyword>
<dbReference type="Gene3D" id="4.10.60.10">
    <property type="entry name" value="Zinc finger, CCHC-type"/>
    <property type="match status" value="1"/>
</dbReference>
<dbReference type="GO" id="GO:0003964">
    <property type="term" value="F:RNA-directed DNA polymerase activity"/>
    <property type="evidence" value="ECO:0007669"/>
    <property type="project" value="UniProtKB-KW"/>
</dbReference>
<comment type="caution">
    <text evidence="8">The sequence shown here is derived from an EMBL/GenBank/DDBJ whole genome shotgun (WGS) entry which is preliminary data.</text>
</comment>
<gene>
    <name evidence="8" type="ORF">Tci_000847</name>
</gene>
<keyword evidence="2" id="KW-0064">Aspartyl protease</keyword>
<feature type="domain" description="Integrase catalytic" evidence="7">
    <location>
        <begin position="604"/>
        <end position="767"/>
    </location>
</feature>
<proteinExistence type="predicted"/>
<dbReference type="GO" id="GO:0004190">
    <property type="term" value="F:aspartic-type endopeptidase activity"/>
    <property type="evidence" value="ECO:0007669"/>
    <property type="project" value="UniProtKB-KW"/>
</dbReference>
<dbReference type="GO" id="GO:0008270">
    <property type="term" value="F:zinc ion binding"/>
    <property type="evidence" value="ECO:0007669"/>
    <property type="project" value="UniProtKB-KW"/>
</dbReference>
<keyword evidence="3" id="KW-0238">DNA-binding</keyword>
<keyword evidence="2" id="KW-0378">Hydrolase</keyword>
<dbReference type="InterPro" id="IPR041588">
    <property type="entry name" value="Integrase_H2C2"/>
</dbReference>
<dbReference type="InterPro" id="IPR012337">
    <property type="entry name" value="RNaseH-like_sf"/>
</dbReference>
<sequence length="1198" mass="136575">MSSPNYPTSDIEDAFSFNFLDYISASPDYVSASSRKTFSGSSNDSFGLVPIALPILSLFHDDPYMKVMHAYYSKESLIPPPVIVPPSSMLSPIMPPKRTSTSAASAMTQGAIRQLVADSVTVALEAHAVTMANTDNLNRNTGLRETPVAKRGNYKDFISCQPFYFNGTKGSVELIRWFERTESVFSRSNCAEENKVTFATSTLTDDALSWWNVYAQPIRIEQSNKTTWTELKRLLTNKPETFRSYAATPTGNSGYTENRPLCNKCTLHHTGPCTVKCKACNKVGHLTRNCINKGPATRSNQQLVLVICRACGEEGHYANQCPKENNNAYGRTYILRDKNAHQDPNVVTDTTYDIEMANGNLIAQVMKKKSDEKGLEDIPVVREFLEAFPEELPGLPPVHQVEFQIKLVPGAAPKDESFRMCIDYWELNKLTIKNRYPLPMIDDLFDQLQGSSVYLKINLRSGYHQLRVRNEDIPKTAFRTRGEDQDTAFQLLKQKLCEAPILALPKGNDDFVVYCDASHQAQTEVIKEESINAENLQGMDKKFEIHPDGNRCIKNRSTDKMYQDLKKLYWWPNMKAIIAEYVSKCLTLSRVKAECQMPSGLLIQPEIPKWKWERITMDFVSKLPKTSNGHDTIWIIIDRLNKSTHFIPTQATDSMETLTRLYIKEIISRQGALISIISDHDSHFTSRFWQSLQDALCTQLDMSTAYHHETNGQSERTIQTLEDMLRAYVIDFERGWKKHLPLVEFSYNNSYHASIKAAPFEALYGRKCRSPVCWAEVRDVQLTGPEIIHETTEKILQIQQRLQAARDRQRSYANLYPRYIGPFKILERIGPVAYKLELPEELRNIHNIFHVSNLKKCLSDESLVIPMKELWLDDNLNFMEEPVEIMDQEVKQLKQSRSPIVKDPEDSLIIGNEELSTILEKKSDEVIKSSVEDFVPIPSEFEDTYESDSECDLPACGDFSPINVHEGKYVTLSNPQFDSNDDFTSSDDKPLSDENIPKENAKIYSNPLFEFNKEYISSDVNPLFDEVLEDIESKASYDSNLDELALLVTPLFDSNEDECFDPGGNVDVINAFIPLDFKDGYYESEGDVLYLESFLSDDTTPNLPPEVFLDHDPRSLSDINDLKIMVKVFDPKISEKIISPTYVRLPFKDRHYLSLTYVIRIFLSYFTYPVDSPFLLSSGSVDTIFDPASSLFIFLLWS</sequence>
<keyword evidence="8" id="KW-0548">Nucleotidyltransferase</keyword>
<evidence type="ECO:0000256" key="3">
    <source>
        <dbReference type="ARBA" id="ARBA00023125"/>
    </source>
</evidence>
<dbReference type="EMBL" id="BKCJ010000026">
    <property type="protein sequence ID" value="GEU28869.1"/>
    <property type="molecule type" value="Genomic_DNA"/>
</dbReference>
<reference evidence="8" key="1">
    <citation type="journal article" date="2019" name="Sci. Rep.">
        <title>Draft genome of Tanacetum cinerariifolium, the natural source of mosquito coil.</title>
        <authorList>
            <person name="Yamashiro T."/>
            <person name="Shiraishi A."/>
            <person name="Satake H."/>
            <person name="Nakayama K."/>
        </authorList>
    </citation>
    <scope>NUCLEOTIDE SEQUENCE</scope>
</reference>
<feature type="domain" description="CCHC-type" evidence="6">
    <location>
        <begin position="276"/>
        <end position="290"/>
    </location>
</feature>
<name>A0A699GGE4_TANCI</name>
<dbReference type="PANTHER" id="PTHR45835:SF99">
    <property type="entry name" value="CHROMO DOMAIN-CONTAINING PROTEIN-RELATED"/>
    <property type="match status" value="1"/>
</dbReference>
<dbReference type="PANTHER" id="PTHR45835">
    <property type="entry name" value="YALI0A06105P"/>
    <property type="match status" value="1"/>
</dbReference>
<dbReference type="InterPro" id="IPR043128">
    <property type="entry name" value="Rev_trsase/Diguanyl_cyclase"/>
</dbReference>
<keyword evidence="4" id="KW-0862">Zinc</keyword>
<dbReference type="SUPFAM" id="SSF53098">
    <property type="entry name" value="Ribonuclease H-like"/>
    <property type="match status" value="1"/>
</dbReference>
<dbReference type="Pfam" id="PF24626">
    <property type="entry name" value="SH3_Tf2-1"/>
    <property type="match status" value="1"/>
</dbReference>
<organism evidence="8">
    <name type="scientific">Tanacetum cinerariifolium</name>
    <name type="common">Dalmatian daisy</name>
    <name type="synonym">Chrysanthemum cinerariifolium</name>
    <dbReference type="NCBI Taxonomy" id="118510"/>
    <lineage>
        <taxon>Eukaryota</taxon>
        <taxon>Viridiplantae</taxon>
        <taxon>Streptophyta</taxon>
        <taxon>Embryophyta</taxon>
        <taxon>Tracheophyta</taxon>
        <taxon>Spermatophyta</taxon>
        <taxon>Magnoliopsida</taxon>
        <taxon>eudicotyledons</taxon>
        <taxon>Gunneridae</taxon>
        <taxon>Pentapetalae</taxon>
        <taxon>asterids</taxon>
        <taxon>campanulids</taxon>
        <taxon>Asterales</taxon>
        <taxon>Asteraceae</taxon>
        <taxon>Asteroideae</taxon>
        <taxon>Anthemideae</taxon>
        <taxon>Anthemidinae</taxon>
        <taxon>Tanacetum</taxon>
    </lineage>
</organism>
<evidence type="ECO:0000259" key="6">
    <source>
        <dbReference type="PROSITE" id="PS50158"/>
    </source>
</evidence>
<dbReference type="GO" id="GO:0006508">
    <property type="term" value="P:proteolysis"/>
    <property type="evidence" value="ECO:0007669"/>
    <property type="project" value="UniProtKB-KW"/>
</dbReference>
<dbReference type="SMART" id="SM00343">
    <property type="entry name" value="ZnF_C2HC"/>
    <property type="match status" value="2"/>
</dbReference>
<keyword evidence="4" id="KW-0863">Zinc-finger</keyword>
<feature type="region of interest" description="Disordered" evidence="5">
    <location>
        <begin position="973"/>
        <end position="996"/>
    </location>
</feature>
<dbReference type="InterPro" id="IPR043502">
    <property type="entry name" value="DNA/RNA_pol_sf"/>
</dbReference>
<evidence type="ECO:0000259" key="7">
    <source>
        <dbReference type="PROSITE" id="PS50994"/>
    </source>
</evidence>
<evidence type="ECO:0000256" key="2">
    <source>
        <dbReference type="ARBA" id="ARBA00022750"/>
    </source>
</evidence>
<keyword evidence="8" id="KW-0695">RNA-directed DNA polymerase</keyword>
<keyword evidence="4" id="KW-0479">Metal-binding</keyword>
<evidence type="ECO:0000256" key="5">
    <source>
        <dbReference type="SAM" id="MobiDB-lite"/>
    </source>
</evidence>
<dbReference type="InterPro" id="IPR056924">
    <property type="entry name" value="SH3_Tf2-1"/>
</dbReference>
<dbReference type="Pfam" id="PF00098">
    <property type="entry name" value="zf-CCHC"/>
    <property type="match status" value="1"/>
</dbReference>
<dbReference type="SUPFAM" id="SSF57756">
    <property type="entry name" value="Retrovirus zinc finger-like domains"/>
    <property type="match status" value="1"/>
</dbReference>
<dbReference type="Gene3D" id="1.10.340.70">
    <property type="match status" value="1"/>
</dbReference>
<dbReference type="Pfam" id="PF17919">
    <property type="entry name" value="RT_RNaseH_2"/>
    <property type="match status" value="1"/>
</dbReference>
<dbReference type="Pfam" id="PF17921">
    <property type="entry name" value="Integrase_H2C2"/>
    <property type="match status" value="1"/>
</dbReference>
<dbReference type="SUPFAM" id="SSF56672">
    <property type="entry name" value="DNA/RNA polymerases"/>
    <property type="match status" value="1"/>
</dbReference>
<dbReference type="InterPro" id="IPR036875">
    <property type="entry name" value="Znf_CCHC_sf"/>
</dbReference>
<accession>A0A699GGE4</accession>
<dbReference type="GO" id="GO:0003677">
    <property type="term" value="F:DNA binding"/>
    <property type="evidence" value="ECO:0007669"/>
    <property type="project" value="UniProtKB-KW"/>
</dbReference>
<keyword evidence="8" id="KW-0808">Transferase</keyword>
<dbReference type="Gene3D" id="3.30.70.270">
    <property type="match status" value="1"/>
</dbReference>
<evidence type="ECO:0000256" key="1">
    <source>
        <dbReference type="ARBA" id="ARBA00022670"/>
    </source>
</evidence>
<feature type="domain" description="CCHC-type" evidence="6">
    <location>
        <begin position="308"/>
        <end position="323"/>
    </location>
</feature>
<feature type="compositionally biased region" description="Basic and acidic residues" evidence="5">
    <location>
        <begin position="986"/>
        <end position="996"/>
    </location>
</feature>
<dbReference type="InterPro" id="IPR036397">
    <property type="entry name" value="RNaseH_sf"/>
</dbReference>
<dbReference type="Gene3D" id="3.10.10.10">
    <property type="entry name" value="HIV Type 1 Reverse Transcriptase, subunit A, domain 1"/>
    <property type="match status" value="1"/>
</dbReference>
<dbReference type="InterPro" id="IPR001584">
    <property type="entry name" value="Integrase_cat-core"/>
</dbReference>
<evidence type="ECO:0000313" key="8">
    <source>
        <dbReference type="EMBL" id="GEU28869.1"/>
    </source>
</evidence>
<dbReference type="AlphaFoldDB" id="A0A699GGE4"/>
<evidence type="ECO:0000256" key="4">
    <source>
        <dbReference type="PROSITE-ProRule" id="PRU00047"/>
    </source>
</evidence>
<dbReference type="PROSITE" id="PS50158">
    <property type="entry name" value="ZF_CCHC"/>
    <property type="match status" value="2"/>
</dbReference>
<dbReference type="PROSITE" id="PS50994">
    <property type="entry name" value="INTEGRASE"/>
    <property type="match status" value="1"/>
</dbReference>
<protein>
    <submittedName>
        <fullName evidence="8">Putative reverse transcriptase domain, ribonuclease H-like domain, aspartic peptidase domain protein</fullName>
    </submittedName>
</protein>
<dbReference type="CDD" id="cd01647">
    <property type="entry name" value="RT_LTR"/>
    <property type="match status" value="1"/>
</dbReference>